<keyword evidence="6" id="KW-1185">Reference proteome</keyword>
<name>A0ABW0K7C3_9BACL</name>
<dbReference type="PROSITE" id="PS00583">
    <property type="entry name" value="PFKB_KINASES_1"/>
    <property type="match status" value="1"/>
</dbReference>
<dbReference type="Gene3D" id="3.40.1190.20">
    <property type="match status" value="1"/>
</dbReference>
<accession>A0ABW0K7C3</accession>
<dbReference type="CDD" id="cd01167">
    <property type="entry name" value="bac_FRK"/>
    <property type="match status" value="1"/>
</dbReference>
<dbReference type="EMBL" id="JBHSMJ010000018">
    <property type="protein sequence ID" value="MFC5449305.1"/>
    <property type="molecule type" value="Genomic_DNA"/>
</dbReference>
<gene>
    <name evidence="5" type="ORF">ACFPOG_13635</name>
</gene>
<keyword evidence="3 5" id="KW-0418">Kinase</keyword>
<dbReference type="RefSeq" id="WP_270879703.1">
    <property type="nucleotide sequence ID" value="NZ_JAQFVF010000026.1"/>
</dbReference>
<dbReference type="Pfam" id="PF00294">
    <property type="entry name" value="PfkB"/>
    <property type="match status" value="1"/>
</dbReference>
<sequence>MRSVYTIGEALIDFIPAETGIPLKQVSGFGKAAGGAPANVACTVAKLGGRSFFIGKLGEDAFGDFLVETMEQSGVDTRYVFRTLEANTALAFVSLQADGSRDFSFYRKPSADMLLNETDIGACEFGLGDVLHFGSVDLIEAPVKYAHLRAIEAVKRSGGFISFDPNVRLPLWKSAEECRQTIQAFIPYSHMVKISDEELAFITGIEDEAAAISSLFIGSVKHVLLTRGAQGATWFTLGGTRKVSDLGCAVKAVDTTGAGDSFIGAVLFQLSVDAADPHSFTDEQMRRMLRFANAAAALTTTRYGAIPSLPAHAEVLSFMNTYEASKVGTD</sequence>
<dbReference type="InterPro" id="IPR011611">
    <property type="entry name" value="PfkB_dom"/>
</dbReference>
<dbReference type="EC" id="2.7.1.-" evidence="5"/>
<dbReference type="SUPFAM" id="SSF53613">
    <property type="entry name" value="Ribokinase-like"/>
    <property type="match status" value="1"/>
</dbReference>
<dbReference type="Proteomes" id="UP001596044">
    <property type="component" value="Unassembled WGS sequence"/>
</dbReference>
<protein>
    <submittedName>
        <fullName evidence="5">Carbohydrate kinase</fullName>
        <ecNumber evidence="5">2.7.1.-</ecNumber>
    </submittedName>
</protein>
<comment type="caution">
    <text evidence="5">The sequence shown here is derived from an EMBL/GenBank/DDBJ whole genome shotgun (WGS) entry which is preliminary data.</text>
</comment>
<dbReference type="InterPro" id="IPR029056">
    <property type="entry name" value="Ribokinase-like"/>
</dbReference>
<dbReference type="PROSITE" id="PS00584">
    <property type="entry name" value="PFKB_KINASES_2"/>
    <property type="match status" value="1"/>
</dbReference>
<evidence type="ECO:0000259" key="4">
    <source>
        <dbReference type="Pfam" id="PF00294"/>
    </source>
</evidence>
<proteinExistence type="inferred from homology"/>
<evidence type="ECO:0000256" key="1">
    <source>
        <dbReference type="ARBA" id="ARBA00010688"/>
    </source>
</evidence>
<reference evidence="6" key="1">
    <citation type="journal article" date="2019" name="Int. J. Syst. Evol. Microbiol.">
        <title>The Global Catalogue of Microorganisms (GCM) 10K type strain sequencing project: providing services to taxonomists for standard genome sequencing and annotation.</title>
        <authorList>
            <consortium name="The Broad Institute Genomics Platform"/>
            <consortium name="The Broad Institute Genome Sequencing Center for Infectious Disease"/>
            <person name="Wu L."/>
            <person name="Ma J."/>
        </authorList>
    </citation>
    <scope>NUCLEOTIDE SEQUENCE [LARGE SCALE GENOMIC DNA]</scope>
    <source>
        <strain evidence="6">KACC 11904</strain>
    </source>
</reference>
<dbReference type="PANTHER" id="PTHR43085:SF54">
    <property type="entry name" value="PUTATIVE-RELATED"/>
    <property type="match status" value="1"/>
</dbReference>
<comment type="similarity">
    <text evidence="1">Belongs to the carbohydrate kinase PfkB family.</text>
</comment>
<evidence type="ECO:0000256" key="2">
    <source>
        <dbReference type="ARBA" id="ARBA00022679"/>
    </source>
</evidence>
<dbReference type="PANTHER" id="PTHR43085">
    <property type="entry name" value="HEXOKINASE FAMILY MEMBER"/>
    <property type="match status" value="1"/>
</dbReference>
<evidence type="ECO:0000313" key="5">
    <source>
        <dbReference type="EMBL" id="MFC5449305.1"/>
    </source>
</evidence>
<dbReference type="GO" id="GO:0016301">
    <property type="term" value="F:kinase activity"/>
    <property type="evidence" value="ECO:0007669"/>
    <property type="project" value="UniProtKB-KW"/>
</dbReference>
<dbReference type="InterPro" id="IPR002173">
    <property type="entry name" value="Carboh/pur_kinase_PfkB_CS"/>
</dbReference>
<dbReference type="InterPro" id="IPR050306">
    <property type="entry name" value="PfkB_Carbo_kinase"/>
</dbReference>
<feature type="domain" description="Carbohydrate kinase PfkB" evidence="4">
    <location>
        <begin position="1"/>
        <end position="311"/>
    </location>
</feature>
<organism evidence="5 6">
    <name type="scientific">Paenibacillus aestuarii</name>
    <dbReference type="NCBI Taxonomy" id="516965"/>
    <lineage>
        <taxon>Bacteria</taxon>
        <taxon>Bacillati</taxon>
        <taxon>Bacillota</taxon>
        <taxon>Bacilli</taxon>
        <taxon>Bacillales</taxon>
        <taxon>Paenibacillaceae</taxon>
        <taxon>Paenibacillus</taxon>
    </lineage>
</organism>
<evidence type="ECO:0000256" key="3">
    <source>
        <dbReference type="ARBA" id="ARBA00022777"/>
    </source>
</evidence>
<keyword evidence="2 5" id="KW-0808">Transferase</keyword>
<evidence type="ECO:0000313" key="6">
    <source>
        <dbReference type="Proteomes" id="UP001596044"/>
    </source>
</evidence>